<sequence length="177" mass="19824">MSSGDERDVGSMDTSETAVPEDEHATQQHAEAVNPVVDETMTQVLRNLISDISTKLENLRQQAEQKEKAAKAARDEIKQIEDQLRNLIGTPQTTPHAPLETTKNRRETYARTTSSIPRTVDQQINRKGKMQIQLQLAHSPAKKSSQSQLVVGAGQQPEFGTWGRRIATKFGIRIRIR</sequence>
<dbReference type="WBParaSite" id="HPBE_0002118901-mRNA-1">
    <property type="protein sequence ID" value="HPBE_0002118901-mRNA-1"/>
    <property type="gene ID" value="HPBE_0002118901"/>
</dbReference>
<reference evidence="5" key="2">
    <citation type="submission" date="2019-09" db="UniProtKB">
        <authorList>
            <consortium name="WormBaseParasite"/>
        </authorList>
    </citation>
    <scope>IDENTIFICATION</scope>
</reference>
<protein>
    <submittedName>
        <fullName evidence="5">PKcGMP_CC domain-containing protein</fullName>
    </submittedName>
</protein>
<feature type="compositionally biased region" description="Basic and acidic residues" evidence="2">
    <location>
        <begin position="1"/>
        <end position="10"/>
    </location>
</feature>
<dbReference type="EMBL" id="UZAH01032765">
    <property type="protein sequence ID" value="VDP23777.1"/>
    <property type="molecule type" value="Genomic_DNA"/>
</dbReference>
<accession>A0A3P8B930</accession>
<dbReference type="Proteomes" id="UP000050761">
    <property type="component" value="Unassembled WGS sequence"/>
</dbReference>
<reference evidence="3 4" key="1">
    <citation type="submission" date="2018-11" db="EMBL/GenBank/DDBJ databases">
        <authorList>
            <consortium name="Pathogen Informatics"/>
        </authorList>
    </citation>
    <scope>NUCLEOTIDE SEQUENCE [LARGE SCALE GENOMIC DNA]</scope>
</reference>
<gene>
    <name evidence="3" type="ORF">HPBE_LOCUS21188</name>
</gene>
<name>A0A183GFK8_HELPZ</name>
<feature type="region of interest" description="Disordered" evidence="2">
    <location>
        <begin position="1"/>
        <end position="36"/>
    </location>
</feature>
<feature type="coiled-coil region" evidence="1">
    <location>
        <begin position="42"/>
        <end position="90"/>
    </location>
</feature>
<organism evidence="4 5">
    <name type="scientific">Heligmosomoides polygyrus</name>
    <name type="common">Parasitic roundworm</name>
    <dbReference type="NCBI Taxonomy" id="6339"/>
    <lineage>
        <taxon>Eukaryota</taxon>
        <taxon>Metazoa</taxon>
        <taxon>Ecdysozoa</taxon>
        <taxon>Nematoda</taxon>
        <taxon>Chromadorea</taxon>
        <taxon>Rhabditida</taxon>
        <taxon>Rhabditina</taxon>
        <taxon>Rhabditomorpha</taxon>
        <taxon>Strongyloidea</taxon>
        <taxon>Heligmosomidae</taxon>
        <taxon>Heligmosomoides</taxon>
    </lineage>
</organism>
<keyword evidence="4" id="KW-1185">Reference proteome</keyword>
<keyword evidence="1" id="KW-0175">Coiled coil</keyword>
<evidence type="ECO:0000256" key="1">
    <source>
        <dbReference type="SAM" id="Coils"/>
    </source>
</evidence>
<dbReference type="AlphaFoldDB" id="A0A183GFK8"/>
<evidence type="ECO:0000313" key="3">
    <source>
        <dbReference type="EMBL" id="VDP23777.1"/>
    </source>
</evidence>
<accession>A0A183GFK8</accession>
<evidence type="ECO:0000313" key="4">
    <source>
        <dbReference type="Proteomes" id="UP000050761"/>
    </source>
</evidence>
<evidence type="ECO:0000313" key="5">
    <source>
        <dbReference type="WBParaSite" id="HPBE_0002118901-mRNA-1"/>
    </source>
</evidence>
<evidence type="ECO:0000256" key="2">
    <source>
        <dbReference type="SAM" id="MobiDB-lite"/>
    </source>
</evidence>
<proteinExistence type="predicted"/>